<evidence type="ECO:0000313" key="3">
    <source>
        <dbReference type="EMBL" id="HJF85207.1"/>
    </source>
</evidence>
<name>A0A921HMJ4_9FIRM</name>
<dbReference type="PANTHER" id="PTHR32060">
    <property type="entry name" value="TAIL-SPECIFIC PROTEASE"/>
    <property type="match status" value="1"/>
</dbReference>
<dbReference type="SUPFAM" id="SSF52096">
    <property type="entry name" value="ClpP/crotonase"/>
    <property type="match status" value="1"/>
</dbReference>
<dbReference type="AlphaFoldDB" id="A0A921HMJ4"/>
<dbReference type="InterPro" id="IPR036034">
    <property type="entry name" value="PDZ_sf"/>
</dbReference>
<dbReference type="Gene3D" id="3.90.226.10">
    <property type="entry name" value="2-enoyl-CoA Hydratase, Chain A, domain 1"/>
    <property type="match status" value="1"/>
</dbReference>
<dbReference type="InterPro" id="IPR055210">
    <property type="entry name" value="CtpA/B_N"/>
</dbReference>
<dbReference type="SUPFAM" id="SSF50156">
    <property type="entry name" value="PDZ domain-like"/>
    <property type="match status" value="1"/>
</dbReference>
<dbReference type="PANTHER" id="PTHR32060:SF30">
    <property type="entry name" value="CARBOXY-TERMINAL PROCESSING PROTEASE CTPA"/>
    <property type="match status" value="1"/>
</dbReference>
<keyword evidence="1" id="KW-1133">Transmembrane helix</keyword>
<feature type="transmembrane region" description="Helical" evidence="1">
    <location>
        <begin position="7"/>
        <end position="30"/>
    </location>
</feature>
<dbReference type="InterPro" id="IPR029045">
    <property type="entry name" value="ClpP/crotonase-like_dom_sf"/>
</dbReference>
<accession>A0A921HMJ4</accession>
<evidence type="ECO:0000259" key="2">
    <source>
        <dbReference type="PROSITE" id="PS50106"/>
    </source>
</evidence>
<dbReference type="GO" id="GO:0006508">
    <property type="term" value="P:proteolysis"/>
    <property type="evidence" value="ECO:0007669"/>
    <property type="project" value="InterPro"/>
</dbReference>
<organism evidence="3 4">
    <name type="scientific">Megamonas hypermegale</name>
    <dbReference type="NCBI Taxonomy" id="158847"/>
    <lineage>
        <taxon>Bacteria</taxon>
        <taxon>Bacillati</taxon>
        <taxon>Bacillota</taxon>
        <taxon>Negativicutes</taxon>
        <taxon>Selenomonadales</taxon>
        <taxon>Selenomonadaceae</taxon>
        <taxon>Megamonas</taxon>
    </lineage>
</organism>
<gene>
    <name evidence="3" type="ORF">K8V65_06070</name>
</gene>
<feature type="non-terminal residue" evidence="3">
    <location>
        <position position="246"/>
    </location>
</feature>
<evidence type="ECO:0000256" key="1">
    <source>
        <dbReference type="SAM" id="Phobius"/>
    </source>
</evidence>
<dbReference type="Gene3D" id="2.30.42.10">
    <property type="match status" value="1"/>
</dbReference>
<dbReference type="CDD" id="cd06782">
    <property type="entry name" value="cpPDZ_CPP-like"/>
    <property type="match status" value="1"/>
</dbReference>
<dbReference type="InterPro" id="IPR001478">
    <property type="entry name" value="PDZ"/>
</dbReference>
<dbReference type="Proteomes" id="UP000780768">
    <property type="component" value="Unassembled WGS sequence"/>
</dbReference>
<dbReference type="Pfam" id="PF17820">
    <property type="entry name" value="PDZ_6"/>
    <property type="match status" value="1"/>
</dbReference>
<dbReference type="PROSITE" id="PS50106">
    <property type="entry name" value="PDZ"/>
    <property type="match status" value="1"/>
</dbReference>
<dbReference type="InterPro" id="IPR041489">
    <property type="entry name" value="PDZ_6"/>
</dbReference>
<dbReference type="GO" id="GO:0004175">
    <property type="term" value="F:endopeptidase activity"/>
    <property type="evidence" value="ECO:0007669"/>
    <property type="project" value="TreeGrafter"/>
</dbReference>
<evidence type="ECO:0000313" key="4">
    <source>
        <dbReference type="Proteomes" id="UP000780768"/>
    </source>
</evidence>
<reference evidence="3" key="2">
    <citation type="submission" date="2021-09" db="EMBL/GenBank/DDBJ databases">
        <authorList>
            <person name="Gilroy R."/>
        </authorList>
    </citation>
    <scope>NUCLEOTIDE SEQUENCE</scope>
    <source>
        <strain evidence="3">7318</strain>
    </source>
</reference>
<keyword evidence="1" id="KW-0472">Membrane</keyword>
<keyword evidence="1" id="KW-0812">Transmembrane</keyword>
<comment type="caution">
    <text evidence="3">The sequence shown here is derived from an EMBL/GenBank/DDBJ whole genome shotgun (WGS) entry which is preliminary data.</text>
</comment>
<dbReference type="SMART" id="SM00228">
    <property type="entry name" value="PDZ"/>
    <property type="match status" value="1"/>
</dbReference>
<dbReference type="EMBL" id="DYVR01000168">
    <property type="protein sequence ID" value="HJF85207.1"/>
    <property type="molecule type" value="Genomic_DNA"/>
</dbReference>
<proteinExistence type="predicted"/>
<dbReference type="GO" id="GO:0007165">
    <property type="term" value="P:signal transduction"/>
    <property type="evidence" value="ECO:0007669"/>
    <property type="project" value="TreeGrafter"/>
</dbReference>
<dbReference type="Pfam" id="PF22694">
    <property type="entry name" value="CtpB_N-like"/>
    <property type="match status" value="1"/>
</dbReference>
<reference evidence="3" key="1">
    <citation type="journal article" date="2021" name="PeerJ">
        <title>Extensive microbial diversity within the chicken gut microbiome revealed by metagenomics and culture.</title>
        <authorList>
            <person name="Gilroy R."/>
            <person name="Ravi A."/>
            <person name="Getino M."/>
            <person name="Pursley I."/>
            <person name="Horton D.L."/>
            <person name="Alikhan N.F."/>
            <person name="Baker D."/>
            <person name="Gharbi K."/>
            <person name="Hall N."/>
            <person name="Watson M."/>
            <person name="Adriaenssens E.M."/>
            <person name="Foster-Nyarko E."/>
            <person name="Jarju S."/>
            <person name="Secka A."/>
            <person name="Antonio M."/>
            <person name="Oren A."/>
            <person name="Chaudhuri R.R."/>
            <person name="La Ragione R."/>
            <person name="Hildebrand F."/>
            <person name="Pallen M.J."/>
        </authorList>
    </citation>
    <scope>NUCLEOTIDE SEQUENCE</scope>
    <source>
        <strain evidence="3">7318</strain>
    </source>
</reference>
<sequence length="246" mass="27156">MKKILKNIIIALLIAIFSSLSTLVVIYYALGFNQQGFFNLMRFITAYRFIEMKYVNDTSDVDLIDGAIDGMVKSLNDPHSNYLSPKMYQNLMEQTQGSFAGIGVIMGMDNEKNIHIIGVLENSPGLKAGLQVGDQITAVDGTSVTQMAFDEVAAHVRGEPGTNVVITIVRDGAQQDFTITRDNIKLKTVDHEMLENNIGYIQIASFSEDTAQEFKDAYTDLQNQGMKSLVIDLRNNPGGLLTSCVE</sequence>
<protein>
    <submittedName>
        <fullName evidence="3">PDZ domain-containing protein</fullName>
    </submittedName>
</protein>
<dbReference type="Gene3D" id="3.30.750.44">
    <property type="match status" value="1"/>
</dbReference>
<dbReference type="GO" id="GO:0008236">
    <property type="term" value="F:serine-type peptidase activity"/>
    <property type="evidence" value="ECO:0007669"/>
    <property type="project" value="InterPro"/>
</dbReference>
<feature type="domain" description="PDZ" evidence="2">
    <location>
        <begin position="88"/>
        <end position="171"/>
    </location>
</feature>
<dbReference type="Pfam" id="PF03572">
    <property type="entry name" value="Peptidase_S41"/>
    <property type="match status" value="1"/>
</dbReference>
<dbReference type="InterPro" id="IPR005151">
    <property type="entry name" value="Tail-specific_protease"/>
</dbReference>
<dbReference type="GO" id="GO:0030288">
    <property type="term" value="C:outer membrane-bounded periplasmic space"/>
    <property type="evidence" value="ECO:0007669"/>
    <property type="project" value="TreeGrafter"/>
</dbReference>